<keyword evidence="1 4" id="KW-0285">Flavoprotein</keyword>
<dbReference type="InterPro" id="IPR014729">
    <property type="entry name" value="Rossmann-like_a/b/a_fold"/>
</dbReference>
<dbReference type="InterPro" id="IPR005101">
    <property type="entry name" value="Cryptochr/Photolyase_FAD-bd"/>
</dbReference>
<dbReference type="InterPro" id="IPR036155">
    <property type="entry name" value="Crypto/Photolyase_N_sf"/>
</dbReference>
<dbReference type="Proteomes" id="UP000823736">
    <property type="component" value="Unassembled WGS sequence"/>
</dbReference>
<accession>A0A8T4GRC2</accession>
<evidence type="ECO:0000256" key="7">
    <source>
        <dbReference type="SAM" id="MobiDB-lite"/>
    </source>
</evidence>
<dbReference type="InterPro" id="IPR018394">
    <property type="entry name" value="DNA_photolyase_1_CS_C"/>
</dbReference>
<name>A0A8T4GRC2_9EURY</name>
<evidence type="ECO:0000256" key="1">
    <source>
        <dbReference type="ARBA" id="ARBA00022630"/>
    </source>
</evidence>
<dbReference type="PANTHER" id="PTHR11455:SF9">
    <property type="entry name" value="CRYPTOCHROME CIRCADIAN CLOCK 5 ISOFORM X1"/>
    <property type="match status" value="1"/>
</dbReference>
<dbReference type="EMBL" id="JAGGLC010000001">
    <property type="protein sequence ID" value="MBP1985597.1"/>
    <property type="molecule type" value="Genomic_DNA"/>
</dbReference>
<feature type="binding site" evidence="4">
    <location>
        <begin position="416"/>
        <end position="418"/>
    </location>
    <ligand>
        <name>FAD</name>
        <dbReference type="ChEBI" id="CHEBI:57692"/>
    </ligand>
</feature>
<dbReference type="GO" id="GO:0006950">
    <property type="term" value="P:response to stress"/>
    <property type="evidence" value="ECO:0007669"/>
    <property type="project" value="UniProtKB-ARBA"/>
</dbReference>
<feature type="region of interest" description="Disordered" evidence="7">
    <location>
        <begin position="87"/>
        <end position="107"/>
    </location>
</feature>
<dbReference type="RefSeq" id="WP_209489341.1">
    <property type="nucleotide sequence ID" value="NZ_JAGGLC010000001.1"/>
</dbReference>
<feature type="domain" description="Photolyase/cryptochrome alpha/beta" evidence="8">
    <location>
        <begin position="1"/>
        <end position="141"/>
    </location>
</feature>
<feature type="site" description="Electron transfer via tryptophanyl radical" evidence="5">
    <location>
        <position position="403"/>
    </location>
</feature>
<keyword evidence="10" id="KW-1185">Reference proteome</keyword>
<dbReference type="Pfam" id="PF00875">
    <property type="entry name" value="DNA_photolyase"/>
    <property type="match status" value="2"/>
</dbReference>
<evidence type="ECO:0000259" key="8">
    <source>
        <dbReference type="PROSITE" id="PS51645"/>
    </source>
</evidence>
<gene>
    <name evidence="9" type="ORF">J2753_000070</name>
</gene>
<dbReference type="Pfam" id="PF03441">
    <property type="entry name" value="FAD_binding_7"/>
    <property type="match status" value="1"/>
</dbReference>
<dbReference type="InterPro" id="IPR036134">
    <property type="entry name" value="Crypto/Photolyase_FAD-like_sf"/>
</dbReference>
<feature type="binding site" evidence="4">
    <location>
        <position position="316"/>
    </location>
    <ligand>
        <name>FAD</name>
        <dbReference type="ChEBI" id="CHEBI:57692"/>
    </ligand>
</feature>
<comment type="caution">
    <text evidence="9">The sequence shown here is derived from an EMBL/GenBank/DDBJ whole genome shotgun (WGS) entry which is preliminary data.</text>
</comment>
<reference evidence="9" key="1">
    <citation type="submission" date="2021-03" db="EMBL/GenBank/DDBJ databases">
        <title>Genomic Encyclopedia of Type Strains, Phase IV (KMG-IV): sequencing the most valuable type-strain genomes for metagenomic binning, comparative biology and taxonomic classification.</title>
        <authorList>
            <person name="Goeker M."/>
        </authorList>
    </citation>
    <scope>NUCLEOTIDE SEQUENCE</scope>
    <source>
        <strain evidence="9">DSM 26232</strain>
    </source>
</reference>
<dbReference type="PROSITE" id="PS00394">
    <property type="entry name" value="DNA_PHOTOLYASES_1_1"/>
    <property type="match status" value="1"/>
</dbReference>
<feature type="binding site" evidence="4">
    <location>
        <begin position="269"/>
        <end position="273"/>
    </location>
    <ligand>
        <name>FAD</name>
        <dbReference type="ChEBI" id="CHEBI:57692"/>
    </ligand>
</feature>
<keyword evidence="9" id="KW-0456">Lyase</keyword>
<evidence type="ECO:0000313" key="10">
    <source>
        <dbReference type="Proteomes" id="UP000823736"/>
    </source>
</evidence>
<dbReference type="Gene3D" id="1.10.579.10">
    <property type="entry name" value="DNA Cyclobutane Dipyrimidine Photolyase, subunit A, domain 3"/>
    <property type="match status" value="1"/>
</dbReference>
<dbReference type="InterPro" id="IPR002081">
    <property type="entry name" value="Cryptochrome/DNA_photolyase_1"/>
</dbReference>
<evidence type="ECO:0000313" key="9">
    <source>
        <dbReference type="EMBL" id="MBP1985597.1"/>
    </source>
</evidence>
<proteinExistence type="inferred from homology"/>
<evidence type="ECO:0000256" key="6">
    <source>
        <dbReference type="RuleBase" id="RU004182"/>
    </source>
</evidence>
<organism evidence="9 10">
    <name type="scientific">Halolamina salifodinae</name>
    <dbReference type="NCBI Taxonomy" id="1202767"/>
    <lineage>
        <taxon>Archaea</taxon>
        <taxon>Methanobacteriati</taxon>
        <taxon>Methanobacteriota</taxon>
        <taxon>Stenosarchaea group</taxon>
        <taxon>Halobacteria</taxon>
        <taxon>Halobacteriales</taxon>
        <taxon>Haloferacaceae</taxon>
    </lineage>
</organism>
<evidence type="ECO:0000256" key="2">
    <source>
        <dbReference type="ARBA" id="ARBA00022827"/>
    </source>
</evidence>
<evidence type="ECO:0000256" key="3">
    <source>
        <dbReference type="ARBA" id="ARBA00022991"/>
    </source>
</evidence>
<comment type="similarity">
    <text evidence="6">Belongs to the DNA photolyase family.</text>
</comment>
<comment type="cofactor">
    <cofactor evidence="4">
        <name>FAD</name>
        <dbReference type="ChEBI" id="CHEBI:57692"/>
    </cofactor>
    <text evidence="4">Binds 1 FAD per subunit.</text>
</comment>
<dbReference type="GO" id="GO:0071949">
    <property type="term" value="F:FAD binding"/>
    <property type="evidence" value="ECO:0007669"/>
    <property type="project" value="TreeGrafter"/>
</dbReference>
<feature type="binding site" evidence="4">
    <location>
        <begin position="319"/>
        <end position="326"/>
    </location>
    <ligand>
        <name>FAD</name>
        <dbReference type="ChEBI" id="CHEBI:57692"/>
    </ligand>
</feature>
<dbReference type="InterPro" id="IPR006050">
    <property type="entry name" value="DNA_photolyase_N"/>
</dbReference>
<keyword evidence="3 6" id="KW-0157">Chromophore</keyword>
<feature type="site" description="Electron transfer via tryptophanyl radical" evidence="5">
    <location>
        <position position="426"/>
    </location>
</feature>
<evidence type="ECO:0000256" key="5">
    <source>
        <dbReference type="PIRSR" id="PIRSR602081-2"/>
    </source>
</evidence>
<dbReference type="OrthoDB" id="11721at2157"/>
<dbReference type="Gene3D" id="3.40.50.620">
    <property type="entry name" value="HUPs"/>
    <property type="match status" value="1"/>
</dbReference>
<feature type="site" description="Electron transfer via tryptophanyl radical" evidence="5">
    <location>
        <position position="350"/>
    </location>
</feature>
<sequence length="521" mass="58994">MTLFWHRRDVRASDNRGLAAAADEGDAVPVFVFDDEVLEHGNDARVRFLLDSLAELRETYRERGSDLVLARGDPAAVIPALATAVDVEEGTPSGSQTSSDDADRAHWNRDYTKLSRERDARVRLALERAGVARESHHDSQLHEPGTIRTNQGDPYSVYTYFWKKWRDREKPDPFPTPDAGLADREDLTPTALVDAADAADSDGEAEAAHVLDDALLADLPTIDDLGFEEPEADVEPAGTAAARERLDSFCEEPIFHYDEDRDYPAKEGSSRLSGHLKFGTIGLREVYAATESAMREARSRDEGSEGSEAQDNVETFQSQLAWREFYTQVLYFNPDVVTENYKEYEQPIDWRDDADELAAWKAGETGYPIVDAGMRQLRAEAWMHNRLRMIVASFLTKDLLWDWRAGYEHFREFLADHDTANDNGGWQWAASTGTDAQPYFRIFNPTTQGERYDPDAEYIREYVPELRGVDAETIHDWPELSDEERAEAAPEYPHPIVAHGARREQALAMYKRARGEDPEEN</sequence>
<feature type="binding site" evidence="4">
    <location>
        <position position="257"/>
    </location>
    <ligand>
        <name>FAD</name>
        <dbReference type="ChEBI" id="CHEBI:57692"/>
    </ligand>
</feature>
<dbReference type="SUPFAM" id="SSF48173">
    <property type="entry name" value="Cryptochrome/photolyase FAD-binding domain"/>
    <property type="match status" value="1"/>
</dbReference>
<dbReference type="GO" id="GO:0003904">
    <property type="term" value="F:deoxyribodipyrimidine photo-lyase activity"/>
    <property type="evidence" value="ECO:0007669"/>
    <property type="project" value="UniProtKB-EC"/>
</dbReference>
<protein>
    <submittedName>
        <fullName evidence="9">Deoxyribodipyrimidine photo-lyase</fullName>
        <ecNumber evidence="9">4.1.99.3</ecNumber>
    </submittedName>
</protein>
<dbReference type="PANTHER" id="PTHR11455">
    <property type="entry name" value="CRYPTOCHROME"/>
    <property type="match status" value="1"/>
</dbReference>
<dbReference type="GO" id="GO:0006139">
    <property type="term" value="P:nucleobase-containing compound metabolic process"/>
    <property type="evidence" value="ECO:0007669"/>
    <property type="project" value="UniProtKB-ARBA"/>
</dbReference>
<dbReference type="PRINTS" id="PR00147">
    <property type="entry name" value="DNAPHOTLYASE"/>
</dbReference>
<dbReference type="PROSITE" id="PS51645">
    <property type="entry name" value="PHR_CRY_ALPHA_BETA"/>
    <property type="match status" value="1"/>
</dbReference>
<dbReference type="PROSITE" id="PS00691">
    <property type="entry name" value="DNA_PHOTOLYASES_1_2"/>
    <property type="match status" value="1"/>
</dbReference>
<evidence type="ECO:0000256" key="4">
    <source>
        <dbReference type="PIRSR" id="PIRSR602081-1"/>
    </source>
</evidence>
<dbReference type="Gene3D" id="1.25.40.80">
    <property type="match status" value="1"/>
</dbReference>
<dbReference type="AlphaFoldDB" id="A0A8T4GRC2"/>
<dbReference type="EC" id="4.1.99.3" evidence="9"/>
<dbReference type="SUPFAM" id="SSF52425">
    <property type="entry name" value="Cryptochrome/photolyase, N-terminal domain"/>
    <property type="match status" value="1"/>
</dbReference>
<dbReference type="GO" id="GO:0003677">
    <property type="term" value="F:DNA binding"/>
    <property type="evidence" value="ECO:0007669"/>
    <property type="project" value="TreeGrafter"/>
</dbReference>
<keyword evidence="2 4" id="KW-0274">FAD</keyword>